<dbReference type="InterPro" id="IPR036390">
    <property type="entry name" value="WH_DNA-bd_sf"/>
</dbReference>
<sequence length="72" mass="8112">MGDSSRGLVELIINLLRERGELTSKEIAEILGVKRSSVTAVLARLRREGVVEYLGFCFGGNRCNTKWRLKMN</sequence>
<accession>A0A7L4PCL3</accession>
<protein>
    <submittedName>
        <fullName evidence="1">Winged helix-turn-helix transcriptional regulator</fullName>
    </submittedName>
</protein>
<keyword evidence="2" id="KW-1185">Reference proteome</keyword>
<dbReference type="InterPro" id="IPR011991">
    <property type="entry name" value="ArsR-like_HTH"/>
</dbReference>
<dbReference type="InterPro" id="IPR036388">
    <property type="entry name" value="WH-like_DNA-bd_sf"/>
</dbReference>
<comment type="caution">
    <text evidence="1">The sequence shown here is derived from an EMBL/GenBank/DDBJ whole genome shotgun (WGS) entry which is preliminary data.</text>
</comment>
<dbReference type="SUPFAM" id="SSF46785">
    <property type="entry name" value="Winged helix' DNA-binding domain"/>
    <property type="match status" value="1"/>
</dbReference>
<dbReference type="AlphaFoldDB" id="A0A7L4PCL3"/>
<gene>
    <name evidence="1" type="ORF">HC235_06540</name>
</gene>
<organism evidence="1 2">
    <name type="scientific">Pyrobaculum arsenaticum</name>
    <dbReference type="NCBI Taxonomy" id="121277"/>
    <lineage>
        <taxon>Archaea</taxon>
        <taxon>Thermoproteota</taxon>
        <taxon>Thermoprotei</taxon>
        <taxon>Thermoproteales</taxon>
        <taxon>Thermoproteaceae</taxon>
        <taxon>Pyrobaculum</taxon>
    </lineage>
</organism>
<dbReference type="CDD" id="cd00090">
    <property type="entry name" value="HTH_ARSR"/>
    <property type="match status" value="1"/>
</dbReference>
<dbReference type="RefSeq" id="WP_179790545.1">
    <property type="nucleotide sequence ID" value="NZ_JAAVJF010000003.1"/>
</dbReference>
<evidence type="ECO:0000313" key="2">
    <source>
        <dbReference type="Proteomes" id="UP000554766"/>
    </source>
</evidence>
<dbReference type="Proteomes" id="UP000554766">
    <property type="component" value="Unassembled WGS sequence"/>
</dbReference>
<name>A0A7L4PCL3_9CREN</name>
<dbReference type="EMBL" id="JAAVJF010000003">
    <property type="protein sequence ID" value="NYR15596.1"/>
    <property type="molecule type" value="Genomic_DNA"/>
</dbReference>
<dbReference type="Pfam" id="PF13412">
    <property type="entry name" value="HTH_24"/>
    <property type="match status" value="1"/>
</dbReference>
<proteinExistence type="predicted"/>
<evidence type="ECO:0000313" key="1">
    <source>
        <dbReference type="EMBL" id="NYR15596.1"/>
    </source>
</evidence>
<dbReference type="Gene3D" id="1.10.10.10">
    <property type="entry name" value="Winged helix-like DNA-binding domain superfamily/Winged helix DNA-binding domain"/>
    <property type="match status" value="1"/>
</dbReference>
<reference evidence="1 2" key="1">
    <citation type="journal article" date="2020" name="Nat. Commun.">
        <title>The structures of two archaeal type IV pili illuminate evolutionary relationships.</title>
        <authorList>
            <person name="Wang F."/>
            <person name="Baquero D.P."/>
            <person name="Su Z."/>
            <person name="Beltran L.C."/>
            <person name="Prangishvili D."/>
            <person name="Krupovic M."/>
            <person name="Egelman E.H."/>
        </authorList>
    </citation>
    <scope>NUCLEOTIDE SEQUENCE [LARGE SCALE GENOMIC DNA]</scope>
    <source>
        <strain evidence="1 2">2GA</strain>
    </source>
</reference>